<name>A0A8J5QKR7_9ASCO</name>
<accession>A0A8J5QKR7</accession>
<keyword evidence="3" id="KW-1185">Reference proteome</keyword>
<feature type="compositionally biased region" description="Basic and acidic residues" evidence="1">
    <location>
        <begin position="46"/>
        <end position="59"/>
    </location>
</feature>
<evidence type="ECO:0000256" key="1">
    <source>
        <dbReference type="SAM" id="MobiDB-lite"/>
    </source>
</evidence>
<dbReference type="EMBL" id="JAGSYN010000061">
    <property type="protein sequence ID" value="KAG7664872.1"/>
    <property type="molecule type" value="Genomic_DNA"/>
</dbReference>
<evidence type="ECO:0000313" key="3">
    <source>
        <dbReference type="Proteomes" id="UP000694255"/>
    </source>
</evidence>
<sequence length="338" mass="38908">MERTPSRLQVRKGATMEPTMLDANRRRTANGELGQAAADTGTPGRNEGDPGRNEIDPGERSAQGNAGTNVEESVSEEGEVITDWILDRNDKRDAPNFSVKPVLFENFGFWKYIDDYANFTKLTNDLIDHEEKTIMDWIEDVPELMKSSESIGRWKTFFDKLFKEYQGLEHVICTPELYDPRRQKYAIRGLDQESPMHTAFYVERFCKHICKRLIGKKVQLSQLNKIDGNATICDIWKFVKGFKDVKLTETLSLAFAACSYATRYDQKMDDYVKHKHLMSVLVPTNIHLQFVVAMNNTNSIQGQMVDAYVRAVDEGNVRAFNQVMENYFLKWKNNKKGF</sequence>
<proteinExistence type="predicted"/>
<gene>
    <name evidence="2" type="ORF">J8A68_001598</name>
</gene>
<dbReference type="GeneID" id="73468399"/>
<dbReference type="AlphaFoldDB" id="A0A8J5QKR7"/>
<dbReference type="Proteomes" id="UP000694255">
    <property type="component" value="Unassembled WGS sequence"/>
</dbReference>
<protein>
    <submittedName>
        <fullName evidence="2">Uncharacterized protein</fullName>
    </submittedName>
</protein>
<evidence type="ECO:0000313" key="2">
    <source>
        <dbReference type="EMBL" id="KAG7664872.1"/>
    </source>
</evidence>
<reference evidence="2 3" key="1">
    <citation type="journal article" date="2021" name="DNA Res.">
        <title>Genome analysis of Candida subhashii reveals its hybrid nature and dual mitochondrial genome conformations.</title>
        <authorList>
            <person name="Mixao V."/>
            <person name="Hegedusova E."/>
            <person name="Saus E."/>
            <person name="Pryszcz L.P."/>
            <person name="Cillingova A."/>
            <person name="Nosek J."/>
            <person name="Gabaldon T."/>
        </authorList>
    </citation>
    <scope>NUCLEOTIDE SEQUENCE [LARGE SCALE GENOMIC DNA]</scope>
    <source>
        <strain evidence="2 3">CBS 10753</strain>
    </source>
</reference>
<dbReference type="RefSeq" id="XP_049265104.1">
    <property type="nucleotide sequence ID" value="XM_049405268.1"/>
</dbReference>
<comment type="caution">
    <text evidence="2">The sequence shown here is derived from an EMBL/GenBank/DDBJ whole genome shotgun (WGS) entry which is preliminary data.</text>
</comment>
<organism evidence="2 3">
    <name type="scientific">[Candida] subhashii</name>
    <dbReference type="NCBI Taxonomy" id="561895"/>
    <lineage>
        <taxon>Eukaryota</taxon>
        <taxon>Fungi</taxon>
        <taxon>Dikarya</taxon>
        <taxon>Ascomycota</taxon>
        <taxon>Saccharomycotina</taxon>
        <taxon>Pichiomycetes</taxon>
        <taxon>Debaryomycetaceae</taxon>
        <taxon>Spathaspora</taxon>
    </lineage>
</organism>
<feature type="region of interest" description="Disordered" evidence="1">
    <location>
        <begin position="1"/>
        <end position="76"/>
    </location>
</feature>